<comment type="caution">
    <text evidence="1">The sequence shown here is derived from an EMBL/GenBank/DDBJ whole genome shotgun (WGS) entry which is preliminary data.</text>
</comment>
<evidence type="ECO:0000313" key="2">
    <source>
        <dbReference type="Proteomes" id="UP000266861"/>
    </source>
</evidence>
<dbReference type="AlphaFoldDB" id="A0A397IRJ0"/>
<dbReference type="OrthoDB" id="18234at2759"/>
<dbReference type="Proteomes" id="UP000266861">
    <property type="component" value="Unassembled WGS sequence"/>
</dbReference>
<reference evidence="1 2" key="1">
    <citation type="submission" date="2018-08" db="EMBL/GenBank/DDBJ databases">
        <title>Genome and evolution of the arbuscular mycorrhizal fungus Diversispora epigaea (formerly Glomus versiforme) and its bacterial endosymbionts.</title>
        <authorList>
            <person name="Sun X."/>
            <person name="Fei Z."/>
            <person name="Harrison M."/>
        </authorList>
    </citation>
    <scope>NUCLEOTIDE SEQUENCE [LARGE SCALE GENOMIC DNA]</scope>
    <source>
        <strain evidence="1 2">IT104</strain>
    </source>
</reference>
<proteinExistence type="predicted"/>
<name>A0A397IRJ0_9GLOM</name>
<protein>
    <submittedName>
        <fullName evidence="1">Uncharacterized protein</fullName>
    </submittedName>
</protein>
<dbReference type="EMBL" id="PQFF01000201">
    <property type="protein sequence ID" value="RHZ75330.1"/>
    <property type="molecule type" value="Genomic_DNA"/>
</dbReference>
<accession>A0A397IRJ0</accession>
<evidence type="ECO:0000313" key="1">
    <source>
        <dbReference type="EMBL" id="RHZ75330.1"/>
    </source>
</evidence>
<gene>
    <name evidence="1" type="ORF">Glove_216g46</name>
</gene>
<sequence length="100" mass="11227">MATITTIITNDSLTLGQLKKLIKQFPNKQKKLYWLCYLCDCDAVAVAVVEESLISFSHGYIMDIYDKKAKTAKVIQDFLLKLKNALNDGKCLLQLGCPGR</sequence>
<organism evidence="1 2">
    <name type="scientific">Diversispora epigaea</name>
    <dbReference type="NCBI Taxonomy" id="1348612"/>
    <lineage>
        <taxon>Eukaryota</taxon>
        <taxon>Fungi</taxon>
        <taxon>Fungi incertae sedis</taxon>
        <taxon>Mucoromycota</taxon>
        <taxon>Glomeromycotina</taxon>
        <taxon>Glomeromycetes</taxon>
        <taxon>Diversisporales</taxon>
        <taxon>Diversisporaceae</taxon>
        <taxon>Diversispora</taxon>
    </lineage>
</organism>
<keyword evidence="2" id="KW-1185">Reference proteome</keyword>